<protein>
    <submittedName>
        <fullName evidence="3">G1523 protein</fullName>
    </submittedName>
</protein>
<proteinExistence type="predicted"/>
<name>A0ABP1FKA6_9CHLO</name>
<evidence type="ECO:0000256" key="1">
    <source>
        <dbReference type="SAM" id="Coils"/>
    </source>
</evidence>
<evidence type="ECO:0000313" key="3">
    <source>
        <dbReference type="EMBL" id="CAL5219644.1"/>
    </source>
</evidence>
<reference evidence="3 4" key="1">
    <citation type="submission" date="2024-06" db="EMBL/GenBank/DDBJ databases">
        <authorList>
            <person name="Kraege A."/>
            <person name="Thomma B."/>
        </authorList>
    </citation>
    <scope>NUCLEOTIDE SEQUENCE [LARGE SCALE GENOMIC DNA]</scope>
</reference>
<evidence type="ECO:0000313" key="4">
    <source>
        <dbReference type="Proteomes" id="UP001497392"/>
    </source>
</evidence>
<organism evidence="3 4">
    <name type="scientific">Coccomyxa viridis</name>
    <dbReference type="NCBI Taxonomy" id="1274662"/>
    <lineage>
        <taxon>Eukaryota</taxon>
        <taxon>Viridiplantae</taxon>
        <taxon>Chlorophyta</taxon>
        <taxon>core chlorophytes</taxon>
        <taxon>Trebouxiophyceae</taxon>
        <taxon>Trebouxiophyceae incertae sedis</taxon>
        <taxon>Coccomyxaceae</taxon>
        <taxon>Coccomyxa</taxon>
    </lineage>
</organism>
<accession>A0ABP1FKA6</accession>
<feature type="coiled-coil region" evidence="1">
    <location>
        <begin position="253"/>
        <end position="291"/>
    </location>
</feature>
<feature type="region of interest" description="Disordered" evidence="2">
    <location>
        <begin position="1"/>
        <end position="67"/>
    </location>
</feature>
<gene>
    <name evidence="3" type="primary">g1523</name>
    <name evidence="3" type="ORF">VP750_LOCUS1303</name>
</gene>
<feature type="compositionally biased region" description="Polar residues" evidence="2">
    <location>
        <begin position="23"/>
        <end position="61"/>
    </location>
</feature>
<dbReference type="EMBL" id="CAXHTA020000002">
    <property type="protein sequence ID" value="CAL5219644.1"/>
    <property type="molecule type" value="Genomic_DNA"/>
</dbReference>
<feature type="coiled-coil region" evidence="1">
    <location>
        <begin position="78"/>
        <end position="112"/>
    </location>
</feature>
<evidence type="ECO:0000256" key="2">
    <source>
        <dbReference type="SAM" id="MobiDB-lite"/>
    </source>
</evidence>
<feature type="coiled-coil region" evidence="1">
    <location>
        <begin position="316"/>
        <end position="399"/>
    </location>
</feature>
<keyword evidence="4" id="KW-1185">Reference proteome</keyword>
<dbReference type="Gene3D" id="1.10.287.1490">
    <property type="match status" value="1"/>
</dbReference>
<comment type="caution">
    <text evidence="3">The sequence shown here is derived from an EMBL/GenBank/DDBJ whole genome shotgun (WGS) entry which is preliminary data.</text>
</comment>
<sequence length="415" mass="45754">MQRSLSPQQILRCRPGSGESDASAFTSNGPTLQRPALSTLSPTNSVTSRTSSMQTSPVSTAESRKDPAQARLGTVQELMNTRRQLRAQQAANKKLQEQVLCYEKEVEALRSNFSVSQSQASIAKVSTEINSKAMGSLCHEVAKLQADRAQLEDLLAQEARELREVYNERDNLQSQVDALNAEITELRDAKAENERQTALLSKELQDTKDILHMRNAVLHHNQCDQQAAHAEISALQDACDSLKATLAKMHTAHAAAEREVAILKEARKHREEELQREVSALLGKLEAQGRELAELQHHQTQARQLTATLHSTTDALEKSQAELQQTASSMESTQQQLAQVEAQLAEARAACLGLQDSQARKKGSLVFRLIRGGLSILAAALALQQVSQHLAEKQAAEKQEKGIRVLNWRISFSKA</sequence>
<keyword evidence="1" id="KW-0175">Coiled coil</keyword>
<feature type="coiled-coil region" evidence="1">
    <location>
        <begin position="141"/>
        <end position="206"/>
    </location>
</feature>
<dbReference type="Proteomes" id="UP001497392">
    <property type="component" value="Unassembled WGS sequence"/>
</dbReference>